<reference evidence="1 2" key="1">
    <citation type="submission" date="2022-11" db="EMBL/GenBank/DDBJ databases">
        <title>Mucor velutinosus strain NIH1002 WGS.</title>
        <authorList>
            <person name="Subramanian P."/>
            <person name="Mullikin J.C."/>
            <person name="Segre J.A."/>
            <person name="Zelazny A.M."/>
        </authorList>
    </citation>
    <scope>NUCLEOTIDE SEQUENCE [LARGE SCALE GENOMIC DNA]</scope>
    <source>
        <strain evidence="1 2">NIH1002</strain>
    </source>
</reference>
<dbReference type="GeneID" id="89948391"/>
<keyword evidence="2" id="KW-1185">Reference proteome</keyword>
<protein>
    <submittedName>
        <fullName evidence="1">Uncharacterized protein</fullName>
    </submittedName>
</protein>
<dbReference type="AlphaFoldDB" id="A0AAN7HQK8"/>
<evidence type="ECO:0000313" key="2">
    <source>
        <dbReference type="Proteomes" id="UP001304243"/>
    </source>
</evidence>
<gene>
    <name evidence="1" type="ORF">ATC70_004705</name>
</gene>
<accession>A0AAN7HQK8</accession>
<name>A0AAN7HQK8_9FUNG</name>
<dbReference type="EMBL" id="JASEJX010000033">
    <property type="protein sequence ID" value="KAK4510275.1"/>
    <property type="molecule type" value="Genomic_DNA"/>
</dbReference>
<organism evidence="1 2">
    <name type="scientific">Mucor velutinosus</name>
    <dbReference type="NCBI Taxonomy" id="708070"/>
    <lineage>
        <taxon>Eukaryota</taxon>
        <taxon>Fungi</taxon>
        <taxon>Fungi incertae sedis</taxon>
        <taxon>Mucoromycota</taxon>
        <taxon>Mucoromycotina</taxon>
        <taxon>Mucoromycetes</taxon>
        <taxon>Mucorales</taxon>
        <taxon>Mucorineae</taxon>
        <taxon>Mucoraceae</taxon>
        <taxon>Mucor</taxon>
    </lineage>
</organism>
<comment type="caution">
    <text evidence="1">The sequence shown here is derived from an EMBL/GenBank/DDBJ whole genome shotgun (WGS) entry which is preliminary data.</text>
</comment>
<evidence type="ECO:0000313" key="1">
    <source>
        <dbReference type="EMBL" id="KAK4510275.1"/>
    </source>
</evidence>
<sequence>MDRETETITVSGETIVIPGENRTLTEELEYTPETYTTTITNPSTYISTYTTTRLLQPVYTLIGEDTTIKQTFGYTEPGVPIFFTAQPNPEPALAVTETVIE</sequence>
<proteinExistence type="predicted"/>
<dbReference type="RefSeq" id="XP_064676941.1">
    <property type="nucleotide sequence ID" value="XM_064824005.1"/>
</dbReference>
<dbReference type="Proteomes" id="UP001304243">
    <property type="component" value="Unassembled WGS sequence"/>
</dbReference>